<reference evidence="1" key="1">
    <citation type="submission" date="2022-09" db="EMBL/GenBank/DDBJ databases">
        <title>Intensive care unit water sources are persistently colonized with multi-drug resistant bacteria and are the site of extensive horizontal gene transfer of antibiotic resistance genes.</title>
        <authorList>
            <person name="Diorio-Toth L."/>
        </authorList>
    </citation>
    <scope>NUCLEOTIDE SEQUENCE</scope>
    <source>
        <strain evidence="1">GD03843</strain>
    </source>
</reference>
<evidence type="ECO:0000313" key="1">
    <source>
        <dbReference type="EMBL" id="MDH0738677.1"/>
    </source>
</evidence>
<organism evidence="1 2">
    <name type="scientific">Achromobacter spanius</name>
    <dbReference type="NCBI Taxonomy" id="217203"/>
    <lineage>
        <taxon>Bacteria</taxon>
        <taxon>Pseudomonadati</taxon>
        <taxon>Pseudomonadota</taxon>
        <taxon>Betaproteobacteria</taxon>
        <taxon>Burkholderiales</taxon>
        <taxon>Alcaligenaceae</taxon>
        <taxon>Achromobacter</taxon>
    </lineage>
</organism>
<protein>
    <submittedName>
        <fullName evidence="1">Uncharacterized protein</fullName>
    </submittedName>
</protein>
<accession>A0AA42LSF3</accession>
<name>A0AA42LSF3_9BURK</name>
<evidence type="ECO:0000313" key="2">
    <source>
        <dbReference type="Proteomes" id="UP001161094"/>
    </source>
</evidence>
<sequence length="171" mass="19488">MNTYRTAADNAAQRVEDMRQVIVRIDDALRRLDQLLDALQPALPGKLRVEWRLVGVRGEGEDRRTLTPQVVKWLRKNNESVWWSVALRKGTASRSRRRSKDFEANSEAVSKVCQEVDRLLDKRARIGTLLQRFSSGVGGLLPATLHWLDEMESMLDKIQRPAANPQSKGEV</sequence>
<gene>
    <name evidence="1" type="ORF">N5D93_22860</name>
</gene>
<comment type="caution">
    <text evidence="1">The sequence shown here is derived from an EMBL/GenBank/DDBJ whole genome shotgun (WGS) entry which is preliminary data.</text>
</comment>
<dbReference type="EMBL" id="JAOCDZ010000018">
    <property type="protein sequence ID" value="MDH0738677.1"/>
    <property type="molecule type" value="Genomic_DNA"/>
</dbReference>
<dbReference type="AlphaFoldDB" id="A0AA42LSF3"/>
<dbReference type="Proteomes" id="UP001161094">
    <property type="component" value="Unassembled WGS sequence"/>
</dbReference>
<proteinExistence type="predicted"/>
<dbReference type="RefSeq" id="WP_054470942.1">
    <property type="nucleotide sequence ID" value="NZ_JAOCDZ010000018.1"/>
</dbReference>